<keyword evidence="1" id="KW-0418">Kinase</keyword>
<dbReference type="EMBL" id="JH921448">
    <property type="protein sequence ID" value="EKD13690.1"/>
    <property type="molecule type" value="Genomic_DNA"/>
</dbReference>
<dbReference type="KEGG" id="mbe:MBM_07891"/>
<dbReference type="OrthoDB" id="4062651at2759"/>
<organism evidence="1 2">
    <name type="scientific">Marssonina brunnea f. sp. multigermtubi (strain MB_m1)</name>
    <name type="common">Marssonina leaf spot fungus</name>
    <dbReference type="NCBI Taxonomy" id="1072389"/>
    <lineage>
        <taxon>Eukaryota</taxon>
        <taxon>Fungi</taxon>
        <taxon>Dikarya</taxon>
        <taxon>Ascomycota</taxon>
        <taxon>Pezizomycotina</taxon>
        <taxon>Leotiomycetes</taxon>
        <taxon>Helotiales</taxon>
        <taxon>Drepanopezizaceae</taxon>
        <taxon>Drepanopeziza</taxon>
    </lineage>
</organism>
<proteinExistence type="predicted"/>
<sequence>MARARWVGGLNVTEQAKLECRISKLPFWVFCFLVPTALEELTLIDDFFWPYFVTCVTAHAKDINITTKLCTTTPSHPQNLLVGTQQSAAWGTPDNALSISKLPPIPCNIKIVYGDTDLNIIIRLKAGIDHGGDYHGAWEEIHHLQEPLQELMTTSAPIPRGQEFTLFDYFYVPYLVFEATAGHDGSTIEPRFKGGLPRQCYTPPGLYCSWLHGEEWLNLESIETSTSRQIRLVIDSADHHHPCIRGPSKVLAKDGTLRYFNQHVFDGFLRKRLAHNSWIYNQMTAAIISGSLRSDMRICRLHSMVIDEDRDVLTGLIHVSAEELARWESLDRELYDSNPEMIPDYDKQRSVGRNNRGTLYELAPWSDCSDEQRDQWAPELESLVEQLHAAGLVWDAKPQNVLVDKENRLWLIDFDGGYRILRVGLTEV</sequence>
<dbReference type="InParanoid" id="K1W921"/>
<dbReference type="SUPFAM" id="SSF56112">
    <property type="entry name" value="Protein kinase-like (PK-like)"/>
    <property type="match status" value="1"/>
</dbReference>
<dbReference type="AlphaFoldDB" id="K1W921"/>
<keyword evidence="1" id="KW-0808">Transferase</keyword>
<keyword evidence="2" id="KW-1185">Reference proteome</keyword>
<dbReference type="InterPro" id="IPR011009">
    <property type="entry name" value="Kinase-like_dom_sf"/>
</dbReference>
<evidence type="ECO:0000313" key="1">
    <source>
        <dbReference type="EMBL" id="EKD13690.1"/>
    </source>
</evidence>
<dbReference type="STRING" id="1072389.K1W921"/>
<accession>K1W921</accession>
<dbReference type="Proteomes" id="UP000006753">
    <property type="component" value="Unassembled WGS sequence"/>
</dbReference>
<evidence type="ECO:0000313" key="2">
    <source>
        <dbReference type="Proteomes" id="UP000006753"/>
    </source>
</evidence>
<dbReference type="HOGENOM" id="CLU_641044_0_0_1"/>
<dbReference type="GO" id="GO:0016301">
    <property type="term" value="F:kinase activity"/>
    <property type="evidence" value="ECO:0007669"/>
    <property type="project" value="UniProtKB-KW"/>
</dbReference>
<gene>
    <name evidence="1" type="ORF">MBM_07891</name>
</gene>
<name>K1W921_MARBU</name>
<protein>
    <submittedName>
        <fullName evidence="1">Protein kinase subdomain-containing protein</fullName>
    </submittedName>
</protein>
<reference evidence="1 2" key="1">
    <citation type="journal article" date="2012" name="BMC Genomics">
        <title>Sequencing the genome of Marssonina brunnea reveals fungus-poplar co-evolution.</title>
        <authorList>
            <person name="Zhu S."/>
            <person name="Cao Y.-Z."/>
            <person name="Jiang C."/>
            <person name="Tan B.-Y."/>
            <person name="Wang Z."/>
            <person name="Feng S."/>
            <person name="Zhang L."/>
            <person name="Su X.-H."/>
            <person name="Brejova B."/>
            <person name="Vinar T."/>
            <person name="Xu M."/>
            <person name="Wang M.-X."/>
            <person name="Zhang S.-G."/>
            <person name="Huang M.-R."/>
            <person name="Wu R."/>
            <person name="Zhou Y."/>
        </authorList>
    </citation>
    <scope>NUCLEOTIDE SEQUENCE [LARGE SCALE GENOMIC DNA]</scope>
    <source>
        <strain evidence="1 2">MB_m1</strain>
    </source>
</reference>